<reference evidence="3" key="1">
    <citation type="submission" date="2017-04" db="EMBL/GenBank/DDBJ databases">
        <authorList>
            <person name="Varghese N."/>
            <person name="Submissions S."/>
        </authorList>
    </citation>
    <scope>NUCLEOTIDE SEQUENCE [LARGE SCALE GENOMIC DNA]</scope>
    <source>
        <strain evidence="3">DSM 12126</strain>
    </source>
</reference>
<dbReference type="RefSeq" id="WP_084240692.1">
    <property type="nucleotide sequence ID" value="NZ_FWXT01000003.1"/>
</dbReference>
<dbReference type="STRING" id="151894.SAMN04488524_3929"/>
<keyword evidence="1" id="KW-1133">Transmembrane helix</keyword>
<dbReference type="EMBL" id="FWXT01000003">
    <property type="protein sequence ID" value="SMC97924.1"/>
    <property type="molecule type" value="Genomic_DNA"/>
</dbReference>
<name>A0A1W2DKB4_9SPHI</name>
<sequence>MAKEIKVIKCPQCGSTAKTELKPDFYRCNNCHTEYFLDNDDVTINYNHNFNHNLNLPFNNDSSKKVIKVIALIIGVFIVLTILINVISAIFSPKSVATTSSVYSTGPAPAEETGFSASRYSPDLFIQAGSDAAIAIVAEDRRYKAKSEVQKDGVYIAFYTPGKGLVAEHKVEGTHVSTSDIKFRTFSDGNLYVIANKSTLYVVDKSTLKLTDAGKKFFSAKEELQVGVATIEFVYEDNGDGLILLTNDGKKLYYYPLVQKLYNENKYYEARKGFSSLLPGAKEKVIHVFTRKSSDYPEDKLQLIKIRYKDNGAGPKDVVDNLSWGKDYGGSGIFTDRDPYKKVLFSDYTRQADRILDWKDLTPGRLYFEPEVMFDDGSALLISFKPDANPNSGYKLQQLNSQTGAVEWTVDESKGSEIKRMIRYKNGFIGVTNDEELLQFDAKGKLTSTYKIE</sequence>
<evidence type="ECO:0000256" key="1">
    <source>
        <dbReference type="SAM" id="Phobius"/>
    </source>
</evidence>
<organism evidence="2 3">
    <name type="scientific">Pedobacter africanus</name>
    <dbReference type="NCBI Taxonomy" id="151894"/>
    <lineage>
        <taxon>Bacteria</taxon>
        <taxon>Pseudomonadati</taxon>
        <taxon>Bacteroidota</taxon>
        <taxon>Sphingobacteriia</taxon>
        <taxon>Sphingobacteriales</taxon>
        <taxon>Sphingobacteriaceae</taxon>
        <taxon>Pedobacter</taxon>
    </lineage>
</organism>
<accession>A0A1W2DKB4</accession>
<evidence type="ECO:0000313" key="2">
    <source>
        <dbReference type="EMBL" id="SMC97924.1"/>
    </source>
</evidence>
<evidence type="ECO:0000313" key="3">
    <source>
        <dbReference type="Proteomes" id="UP000192756"/>
    </source>
</evidence>
<proteinExistence type="predicted"/>
<protein>
    <submittedName>
        <fullName evidence="2">Uncharacterized protein</fullName>
    </submittedName>
</protein>
<keyword evidence="3" id="KW-1185">Reference proteome</keyword>
<gene>
    <name evidence="2" type="ORF">SAMN04488524_3929</name>
</gene>
<feature type="transmembrane region" description="Helical" evidence="1">
    <location>
        <begin position="69"/>
        <end position="91"/>
    </location>
</feature>
<dbReference type="OrthoDB" id="7063564at2"/>
<dbReference type="Proteomes" id="UP000192756">
    <property type="component" value="Unassembled WGS sequence"/>
</dbReference>
<keyword evidence="1" id="KW-0472">Membrane</keyword>
<dbReference type="AlphaFoldDB" id="A0A1W2DKB4"/>
<keyword evidence="1" id="KW-0812">Transmembrane</keyword>